<proteinExistence type="predicted"/>
<dbReference type="RefSeq" id="WP_075035815.1">
    <property type="nucleotide sequence ID" value="NZ_FOSB01000003.1"/>
</dbReference>
<dbReference type="Proteomes" id="UP000183557">
    <property type="component" value="Unassembled WGS sequence"/>
</dbReference>
<dbReference type="AlphaFoldDB" id="A0A1I3T6R9"/>
<reference evidence="2" key="1">
    <citation type="submission" date="2016-10" db="EMBL/GenBank/DDBJ databases">
        <authorList>
            <person name="Varghese N."/>
            <person name="Submissions S."/>
        </authorList>
    </citation>
    <scope>NUCLEOTIDE SEQUENCE [LARGE SCALE GENOMIC DNA]</scope>
    <source>
        <strain evidence="2">CGMCC 1.3704</strain>
    </source>
</reference>
<organism evidence="1 2">
    <name type="scientific">Halobacillus dabanensis</name>
    <dbReference type="NCBI Taxonomy" id="240302"/>
    <lineage>
        <taxon>Bacteria</taxon>
        <taxon>Bacillati</taxon>
        <taxon>Bacillota</taxon>
        <taxon>Bacilli</taxon>
        <taxon>Bacillales</taxon>
        <taxon>Bacillaceae</taxon>
        <taxon>Halobacillus</taxon>
    </lineage>
</organism>
<name>A0A1I3T6R9_HALDA</name>
<dbReference type="EMBL" id="FOSB01000003">
    <property type="protein sequence ID" value="SFJ65366.1"/>
    <property type="molecule type" value="Genomic_DNA"/>
</dbReference>
<evidence type="ECO:0000313" key="1">
    <source>
        <dbReference type="EMBL" id="SFJ65366.1"/>
    </source>
</evidence>
<accession>A0A1I3T6R9</accession>
<gene>
    <name evidence="1" type="ORF">SAMN04487936_103206</name>
</gene>
<sequence>MMVTVNPCFHWVGYHITRGLLQEGVEVIGIDPIIDEKSDLLYMFVGRNSNFQHFFQEYDKENYVQKAENEITVEYVEDFLLIKKAKEKQEWLELPKLYGEWMDLDRYGLQGRDSLMKWIEINDAIYIEDFFEDFYRDLLQEDPIVVKKAER</sequence>
<keyword evidence="2" id="KW-1185">Reference proteome</keyword>
<protein>
    <submittedName>
        <fullName evidence="1">Uncharacterized protein</fullName>
    </submittedName>
</protein>
<evidence type="ECO:0000313" key="2">
    <source>
        <dbReference type="Proteomes" id="UP000183557"/>
    </source>
</evidence>
<dbReference type="OrthoDB" id="2971044at2"/>